<dbReference type="Gene3D" id="3.40.50.10190">
    <property type="entry name" value="BRCT domain"/>
    <property type="match status" value="1"/>
</dbReference>
<keyword evidence="11" id="KW-0238">DNA-binding</keyword>
<gene>
    <name evidence="19" type="ORF">BCR37DRAFT_384015</name>
</gene>
<proteinExistence type="inferred from homology"/>
<evidence type="ECO:0000256" key="8">
    <source>
        <dbReference type="ARBA" id="ARBA00022723"/>
    </source>
</evidence>
<dbReference type="GO" id="GO:0042276">
    <property type="term" value="P:error-prone translesion synthesis"/>
    <property type="evidence" value="ECO:0007669"/>
    <property type="project" value="TreeGrafter"/>
</dbReference>
<feature type="domain" description="BRCT" evidence="17">
    <location>
        <begin position="67"/>
        <end position="155"/>
    </location>
</feature>
<keyword evidence="13" id="KW-0539">Nucleus</keyword>
<dbReference type="Pfam" id="PF16727">
    <property type="entry name" value="REV1_C"/>
    <property type="match status" value="1"/>
</dbReference>
<dbReference type="SMART" id="SM00292">
    <property type="entry name" value="BRCT"/>
    <property type="match status" value="1"/>
</dbReference>
<dbReference type="Gene3D" id="3.40.1170.60">
    <property type="match status" value="1"/>
</dbReference>
<dbReference type="InterPro" id="IPR031991">
    <property type="entry name" value="Rev1_C"/>
</dbReference>
<dbReference type="Pfam" id="PF16589">
    <property type="entry name" value="BRCT_2"/>
    <property type="match status" value="1"/>
</dbReference>
<dbReference type="Pfam" id="PF11799">
    <property type="entry name" value="IMS_C"/>
    <property type="match status" value="1"/>
</dbReference>
<dbReference type="InterPro" id="IPR036420">
    <property type="entry name" value="BRCT_dom_sf"/>
</dbReference>
<evidence type="ECO:0000256" key="2">
    <source>
        <dbReference type="ARBA" id="ARBA00004123"/>
    </source>
</evidence>
<reference evidence="19 20" key="1">
    <citation type="submission" date="2016-07" db="EMBL/GenBank/DDBJ databases">
        <title>Pervasive Adenine N6-methylation of Active Genes in Fungi.</title>
        <authorList>
            <consortium name="DOE Joint Genome Institute"/>
            <person name="Mondo S.J."/>
            <person name="Dannebaum R.O."/>
            <person name="Kuo R.C."/>
            <person name="Labutti K."/>
            <person name="Haridas S."/>
            <person name="Kuo A."/>
            <person name="Salamov A."/>
            <person name="Ahrendt S.R."/>
            <person name="Lipzen A."/>
            <person name="Sullivan W."/>
            <person name="Andreopoulos W.B."/>
            <person name="Clum A."/>
            <person name="Lindquist E."/>
            <person name="Daum C."/>
            <person name="Ramamoorthy G.K."/>
            <person name="Gryganskyi A."/>
            <person name="Culley D."/>
            <person name="Magnuson J.K."/>
            <person name="James T.Y."/>
            <person name="O'Malley M.A."/>
            <person name="Stajich J.E."/>
            <person name="Spatafora J.W."/>
            <person name="Visel A."/>
            <person name="Grigoriev I.V."/>
        </authorList>
    </citation>
    <scope>NUCLEOTIDE SEQUENCE [LARGE SCALE GENOMIC DNA]</scope>
    <source>
        <strain evidence="19 20">12-1054</strain>
    </source>
</reference>
<dbReference type="InterPro" id="IPR038401">
    <property type="entry name" value="Rev1_C_sf"/>
</dbReference>
<comment type="subcellular location">
    <subcellularLocation>
        <location evidence="2">Nucleus</location>
    </subcellularLocation>
</comment>
<dbReference type="PROSITE" id="PS50173">
    <property type="entry name" value="UMUC"/>
    <property type="match status" value="1"/>
</dbReference>
<keyword evidence="10" id="KW-0460">Magnesium</keyword>
<comment type="caution">
    <text evidence="19">The sequence shown here is derived from an EMBL/GenBank/DDBJ whole genome shotgun (WGS) entry which is preliminary data.</text>
</comment>
<dbReference type="CDD" id="cd17719">
    <property type="entry name" value="BRCT_Rev1"/>
    <property type="match status" value="1"/>
</dbReference>
<dbReference type="GO" id="GO:0046872">
    <property type="term" value="F:metal ion binding"/>
    <property type="evidence" value="ECO:0007669"/>
    <property type="project" value="UniProtKB-KW"/>
</dbReference>
<keyword evidence="7" id="KW-0548">Nucleotidyltransferase</keyword>
<evidence type="ECO:0000256" key="16">
    <source>
        <dbReference type="SAM" id="MobiDB-lite"/>
    </source>
</evidence>
<dbReference type="InterPro" id="IPR001357">
    <property type="entry name" value="BRCT_dom"/>
</dbReference>
<dbReference type="PROSITE" id="PS50172">
    <property type="entry name" value="BRCT"/>
    <property type="match status" value="1"/>
</dbReference>
<dbReference type="PANTHER" id="PTHR45990">
    <property type="entry name" value="DNA REPAIR PROTEIN REV1"/>
    <property type="match status" value="1"/>
</dbReference>
<evidence type="ECO:0000256" key="9">
    <source>
        <dbReference type="ARBA" id="ARBA00022763"/>
    </source>
</evidence>
<comment type="cofactor">
    <cofactor evidence="1">
        <name>Mg(2+)</name>
        <dbReference type="ChEBI" id="CHEBI:18420"/>
    </cofactor>
</comment>
<keyword evidence="12" id="KW-0234">DNA repair</keyword>
<keyword evidence="5" id="KW-0237">DNA synthesis</keyword>
<dbReference type="GO" id="GO:0003887">
    <property type="term" value="F:DNA-directed DNA polymerase activity"/>
    <property type="evidence" value="ECO:0007669"/>
    <property type="project" value="InterPro"/>
</dbReference>
<dbReference type="AlphaFoldDB" id="A0A1Y2EX50"/>
<evidence type="ECO:0000256" key="4">
    <source>
        <dbReference type="ARBA" id="ARBA00020399"/>
    </source>
</evidence>
<evidence type="ECO:0000256" key="5">
    <source>
        <dbReference type="ARBA" id="ARBA00022634"/>
    </source>
</evidence>
<dbReference type="EMBL" id="MCFI01000026">
    <property type="protein sequence ID" value="ORY75395.1"/>
    <property type="molecule type" value="Genomic_DNA"/>
</dbReference>
<feature type="domain" description="UmuC" evidence="18">
    <location>
        <begin position="263"/>
        <end position="452"/>
    </location>
</feature>
<dbReference type="Gene3D" id="6.10.250.1490">
    <property type="match status" value="1"/>
</dbReference>
<dbReference type="Gene3D" id="1.10.150.20">
    <property type="entry name" value="5' to 3' exonuclease, C-terminal subdomain"/>
    <property type="match status" value="1"/>
</dbReference>
<protein>
    <recommendedName>
        <fullName evidence="4">DNA repair protein REV1</fullName>
    </recommendedName>
    <alternativeName>
        <fullName evidence="15">Reversionless protein 1</fullName>
    </alternativeName>
</protein>
<comment type="similarity">
    <text evidence="3">Belongs to the DNA polymerase type-Y family.</text>
</comment>
<evidence type="ECO:0000256" key="7">
    <source>
        <dbReference type="ARBA" id="ARBA00022695"/>
    </source>
</evidence>
<keyword evidence="20" id="KW-1185">Reference proteome</keyword>
<dbReference type="InterPro" id="IPR043502">
    <property type="entry name" value="DNA/RNA_pol_sf"/>
</dbReference>
<dbReference type="Pfam" id="PF21999">
    <property type="entry name" value="IMS_HHH_1"/>
    <property type="match status" value="1"/>
</dbReference>
<feature type="region of interest" description="Disordered" evidence="16">
    <location>
        <begin position="189"/>
        <end position="218"/>
    </location>
</feature>
<keyword evidence="9" id="KW-0227">DNA damage</keyword>
<dbReference type="GO" id="GO:0003684">
    <property type="term" value="F:damaged DNA binding"/>
    <property type="evidence" value="ECO:0007669"/>
    <property type="project" value="InterPro"/>
</dbReference>
<evidence type="ECO:0000256" key="3">
    <source>
        <dbReference type="ARBA" id="ARBA00010945"/>
    </source>
</evidence>
<evidence type="ECO:0000313" key="19">
    <source>
        <dbReference type="EMBL" id="ORY75395.1"/>
    </source>
</evidence>
<evidence type="ECO:0000256" key="1">
    <source>
        <dbReference type="ARBA" id="ARBA00001946"/>
    </source>
</evidence>
<evidence type="ECO:0000256" key="12">
    <source>
        <dbReference type="ARBA" id="ARBA00023204"/>
    </source>
</evidence>
<sequence>MSKRPYAAALAGSSKAAKLADYVINEPDHTSEAYEASEFGGFSDYMRRKKLKLQDQDAQFRANADPSLPKVFQGMVLHINGYTKPGRLELWKSIVAHGGVYKQYLENKTDITHIVCSNLTMKKELEFQKYRVVRPEWITDSIKAGKALPWAEYATIHTDSQQKRLSAIAPSAEPQHDVVQSNSYKRVSSGVPKDIRQEGTTEMMPPESARERQSGVKTSTHPDFIQDYYAKSRLHHLSAWKADLRLKVHNLQPNQGTRIQKIVMHIDFDCFFAAVSSRDRPDLIGLPTAVTHGGSNSGEIASCNYKAREYGVKNGMWMKDAVQLCPQIVSLPYDFQAYEAASNQFYEVLLSLGAACIEAVSIDEALVDITNLLPSLGSLAVLSAPITTFCETLRMEMFERTGCEVSIGVGSCVLQAKLATRLAKPAGYFLITPANLSSVLEKLTSRDLPGIGSATANKILNATGAESLPQLQALSEQSLKDLLGPNSGTSIFNACRGIDTTLVGNLSDRKLVSIEINWGIRFSRLEEVRDFLGRVAVELQDKLTRAGFSSARHLSIKIMRRAQDAPVDPPKFLGHGKCDKVNAGREIPSTNEASRIAQHAIGLLETMNIPPWELRGVGVALTKLDTKPVAKQRDMAEYFQVQTSRIAEKTSSSDSQALEISEMCRKPSQASLPHAKPYQPARSLLDTQAKQNTHEATGLFHLPEAGDFQTVAPVPGELHSQKRESMQGNVAVSFDGHFGNFGEARVRDTGSELRDTDKCRDAIGLPWPEASALSTLGLSDLQHTKDYITSWITMDSPQGPDEVDMQDFSQFLLFLVDDADFEKLEELLRWMGSLVRKTLEPTWSSYFLQVAQMIRERMQTSGQPFFKGAFH</sequence>
<dbReference type="OrthoDB" id="427711at2759"/>
<dbReference type="Gene3D" id="3.30.70.270">
    <property type="match status" value="1"/>
</dbReference>
<dbReference type="SUPFAM" id="SSF52113">
    <property type="entry name" value="BRCT domain"/>
    <property type="match status" value="1"/>
</dbReference>
<evidence type="ECO:0000313" key="20">
    <source>
        <dbReference type="Proteomes" id="UP000193685"/>
    </source>
</evidence>
<dbReference type="InterPro" id="IPR017961">
    <property type="entry name" value="DNA_pol_Y-fam_little_finger"/>
</dbReference>
<dbReference type="Proteomes" id="UP000193685">
    <property type="component" value="Unassembled WGS sequence"/>
</dbReference>
<keyword evidence="6" id="KW-0808">Transferase</keyword>
<dbReference type="GO" id="GO:0005634">
    <property type="term" value="C:nucleus"/>
    <property type="evidence" value="ECO:0007669"/>
    <property type="project" value="UniProtKB-SubCell"/>
</dbReference>
<evidence type="ECO:0000259" key="18">
    <source>
        <dbReference type="PROSITE" id="PS50173"/>
    </source>
</evidence>
<dbReference type="GO" id="GO:0070987">
    <property type="term" value="P:error-free translesion synthesis"/>
    <property type="evidence" value="ECO:0007669"/>
    <property type="project" value="TreeGrafter"/>
</dbReference>
<dbReference type="PANTHER" id="PTHR45990:SF1">
    <property type="entry name" value="DNA REPAIR PROTEIN REV1"/>
    <property type="match status" value="1"/>
</dbReference>
<dbReference type="STRING" id="56484.A0A1Y2EX50"/>
<evidence type="ECO:0000256" key="10">
    <source>
        <dbReference type="ARBA" id="ARBA00022842"/>
    </source>
</evidence>
<dbReference type="FunFam" id="3.40.50.10190:FF:000011">
    <property type="entry name" value="DNA repair protein REV1"/>
    <property type="match status" value="1"/>
</dbReference>
<evidence type="ECO:0000256" key="11">
    <source>
        <dbReference type="ARBA" id="ARBA00023125"/>
    </source>
</evidence>
<evidence type="ECO:0000256" key="15">
    <source>
        <dbReference type="ARBA" id="ARBA00081902"/>
    </source>
</evidence>
<dbReference type="InterPro" id="IPR053848">
    <property type="entry name" value="IMS_HHH_1"/>
</dbReference>
<dbReference type="Gene3D" id="1.20.58.1280">
    <property type="entry name" value="DNA repair protein Rev1, C-terminal domain"/>
    <property type="match status" value="1"/>
</dbReference>
<dbReference type="GO" id="GO:0017125">
    <property type="term" value="F:deoxycytidyl transferase activity"/>
    <property type="evidence" value="ECO:0007669"/>
    <property type="project" value="TreeGrafter"/>
</dbReference>
<dbReference type="SUPFAM" id="SSF56672">
    <property type="entry name" value="DNA/RNA polymerases"/>
    <property type="match status" value="1"/>
</dbReference>
<dbReference type="OMA" id="GGEFHIY"/>
<comment type="function">
    <text evidence="14">Deoxycytidyl transferase involved in DNA repair. Transfers a dCMP residue from dCTP to the 3'-end of a DNA primer in a template-dependent reaction. May assist in the first step in the bypass of abasic lesions by the insertion of a nucleotide opposite the lesion. Required for normal induction of mutations by physical and chemical agents. Involved in mitochondrial DNA mutagenesis.</text>
</comment>
<accession>A0A1Y2EX50</accession>
<dbReference type="InterPro" id="IPR036775">
    <property type="entry name" value="DNA_pol_Y-fam_lit_finger_sf"/>
</dbReference>
<evidence type="ECO:0000256" key="14">
    <source>
        <dbReference type="ARBA" id="ARBA00058985"/>
    </source>
</evidence>
<dbReference type="GO" id="GO:0006281">
    <property type="term" value="P:DNA repair"/>
    <property type="evidence" value="ECO:0007669"/>
    <property type="project" value="UniProtKB-KW"/>
</dbReference>
<keyword evidence="8" id="KW-0479">Metal-binding</keyword>
<dbReference type="Gene3D" id="3.30.1490.100">
    <property type="entry name" value="DNA polymerase, Y-family, little finger domain"/>
    <property type="match status" value="1"/>
</dbReference>
<dbReference type="FunFam" id="3.30.1490.100:FF:000001">
    <property type="entry name" value="DNA repair protein REV1"/>
    <property type="match status" value="1"/>
</dbReference>
<dbReference type="GeneID" id="63786744"/>
<dbReference type="RefSeq" id="XP_040722268.1">
    <property type="nucleotide sequence ID" value="XM_040870145.1"/>
</dbReference>
<name>A0A1Y2EX50_PROLT</name>
<dbReference type="InterPro" id="IPR001126">
    <property type="entry name" value="UmuC"/>
</dbReference>
<evidence type="ECO:0000259" key="17">
    <source>
        <dbReference type="PROSITE" id="PS50172"/>
    </source>
</evidence>
<evidence type="ECO:0000256" key="6">
    <source>
        <dbReference type="ARBA" id="ARBA00022679"/>
    </source>
</evidence>
<organism evidence="19 20">
    <name type="scientific">Protomyces lactucae-debilis</name>
    <dbReference type="NCBI Taxonomy" id="2754530"/>
    <lineage>
        <taxon>Eukaryota</taxon>
        <taxon>Fungi</taxon>
        <taxon>Dikarya</taxon>
        <taxon>Ascomycota</taxon>
        <taxon>Taphrinomycotina</taxon>
        <taxon>Taphrinomycetes</taxon>
        <taxon>Taphrinales</taxon>
        <taxon>Protomycetaceae</taxon>
        <taxon>Protomyces</taxon>
    </lineage>
</organism>
<dbReference type="InterPro" id="IPR043128">
    <property type="entry name" value="Rev_trsase/Diguanyl_cyclase"/>
</dbReference>
<dbReference type="Pfam" id="PF00817">
    <property type="entry name" value="IMS"/>
    <property type="match status" value="1"/>
</dbReference>
<evidence type="ECO:0000256" key="13">
    <source>
        <dbReference type="ARBA" id="ARBA00023242"/>
    </source>
</evidence>